<dbReference type="CDD" id="cd00118">
    <property type="entry name" value="LysM"/>
    <property type="match status" value="1"/>
</dbReference>
<dbReference type="PROSITE" id="PS51910">
    <property type="entry name" value="GH18_2"/>
    <property type="match status" value="1"/>
</dbReference>
<dbReference type="Pfam" id="PF01476">
    <property type="entry name" value="LysM"/>
    <property type="match status" value="1"/>
</dbReference>
<evidence type="ECO:0000313" key="9">
    <source>
        <dbReference type="Proteomes" id="UP000192478"/>
    </source>
</evidence>
<accession>A0AAC9RMD5</accession>
<dbReference type="EMBL" id="CP020559">
    <property type="protein sequence ID" value="ARE88359.1"/>
    <property type="molecule type" value="Genomic_DNA"/>
</dbReference>
<dbReference type="InterPro" id="IPR018392">
    <property type="entry name" value="LysM"/>
</dbReference>
<dbReference type="Proteomes" id="UP000192478">
    <property type="component" value="Chromosome"/>
</dbReference>
<dbReference type="InterPro" id="IPR029070">
    <property type="entry name" value="Chitinase_insertion_sf"/>
</dbReference>
<dbReference type="InterPro" id="IPR017853">
    <property type="entry name" value="GH"/>
</dbReference>
<dbReference type="SMART" id="SM00636">
    <property type="entry name" value="Glyco_18"/>
    <property type="match status" value="1"/>
</dbReference>
<gene>
    <name evidence="7" type="primary">yaaH_1</name>
    <name evidence="6" type="ORF">BJL90_18985</name>
    <name evidence="7" type="ORF">CLFO_27610</name>
</gene>
<protein>
    <submittedName>
        <fullName evidence="7">Spore germination protein YaaH</fullName>
    </submittedName>
</protein>
<dbReference type="InterPro" id="IPR036779">
    <property type="entry name" value="LysM_dom_sf"/>
</dbReference>
<dbReference type="GO" id="GO:0016798">
    <property type="term" value="F:hydrolase activity, acting on glycosyl bonds"/>
    <property type="evidence" value="ECO:0007669"/>
    <property type="project" value="UniProtKB-KW"/>
</dbReference>
<dbReference type="Gene3D" id="3.10.350.10">
    <property type="entry name" value="LysM domain"/>
    <property type="match status" value="1"/>
</dbReference>
<dbReference type="Proteomes" id="UP000177894">
    <property type="component" value="Chromosome"/>
</dbReference>
<dbReference type="PROSITE" id="PS51782">
    <property type="entry name" value="LYSM"/>
    <property type="match status" value="1"/>
</dbReference>
<dbReference type="Pfam" id="PF00704">
    <property type="entry name" value="Glyco_hydro_18"/>
    <property type="match status" value="1"/>
</dbReference>
<dbReference type="InterPro" id="IPR011583">
    <property type="entry name" value="Chitinase_II/V-like_cat"/>
</dbReference>
<keyword evidence="3" id="KW-0812">Transmembrane</keyword>
<dbReference type="GO" id="GO:0008061">
    <property type="term" value="F:chitin binding"/>
    <property type="evidence" value="ECO:0007669"/>
    <property type="project" value="InterPro"/>
</dbReference>
<feature type="domain" description="GH18" evidence="5">
    <location>
        <begin position="57"/>
        <end position="379"/>
    </location>
</feature>
<reference evidence="7 9" key="2">
    <citation type="submission" date="2017-03" db="EMBL/GenBank/DDBJ databases">
        <title>Complete sequence of Clostridium formicaceticum DSM 92.</title>
        <authorList>
            <person name="Poehlein A."/>
            <person name="Karl M."/>
            <person name="Bengelsdorf F.R."/>
            <person name="Duerre P."/>
            <person name="Daniel R."/>
        </authorList>
    </citation>
    <scope>NUCLEOTIDE SEQUENCE [LARGE SCALE GENOMIC DNA]</scope>
    <source>
        <strain evidence="7 9">DSM 92</strain>
    </source>
</reference>
<feature type="domain" description="LysM" evidence="4">
    <location>
        <begin position="2"/>
        <end position="46"/>
    </location>
</feature>
<keyword evidence="3" id="KW-1133">Transmembrane helix</keyword>
<keyword evidence="2" id="KW-0326">Glycosidase</keyword>
<dbReference type="PANTHER" id="PTHR46066:SF2">
    <property type="entry name" value="CHITINASE DOMAIN-CONTAINING PROTEIN 1"/>
    <property type="match status" value="1"/>
</dbReference>
<evidence type="ECO:0000259" key="5">
    <source>
        <dbReference type="PROSITE" id="PS51910"/>
    </source>
</evidence>
<feature type="transmembrane region" description="Helical" evidence="3">
    <location>
        <begin position="354"/>
        <end position="374"/>
    </location>
</feature>
<dbReference type="GO" id="GO:0070492">
    <property type="term" value="F:oligosaccharide binding"/>
    <property type="evidence" value="ECO:0007669"/>
    <property type="project" value="TreeGrafter"/>
</dbReference>
<evidence type="ECO:0000256" key="2">
    <source>
        <dbReference type="ARBA" id="ARBA00023295"/>
    </source>
</evidence>
<dbReference type="PANTHER" id="PTHR46066">
    <property type="entry name" value="CHITINASE DOMAIN-CONTAINING PROTEIN 1 FAMILY MEMBER"/>
    <property type="match status" value="1"/>
</dbReference>
<dbReference type="Gene3D" id="3.20.20.80">
    <property type="entry name" value="Glycosidases"/>
    <property type="match status" value="1"/>
</dbReference>
<proteinExistence type="predicted"/>
<evidence type="ECO:0000313" key="8">
    <source>
        <dbReference type="Proteomes" id="UP000177894"/>
    </source>
</evidence>
<dbReference type="InterPro" id="IPR001223">
    <property type="entry name" value="Glyco_hydro18_cat"/>
</dbReference>
<dbReference type="EMBL" id="CP017603">
    <property type="protein sequence ID" value="AOY77760.1"/>
    <property type="molecule type" value="Genomic_DNA"/>
</dbReference>
<dbReference type="Gene3D" id="3.10.50.10">
    <property type="match status" value="1"/>
</dbReference>
<dbReference type="InterPro" id="IPR041704">
    <property type="entry name" value="CFLE_GH18"/>
</dbReference>
<evidence type="ECO:0000256" key="1">
    <source>
        <dbReference type="ARBA" id="ARBA00022801"/>
    </source>
</evidence>
<reference evidence="6 8" key="1">
    <citation type="submission" date="2016-10" db="EMBL/GenBank/DDBJ databases">
        <title>Complete Genome Sequence of Acetogen Clostridium formicoaceticum ATCC 27076.</title>
        <authorList>
            <person name="Bao T."/>
            <person name="Cheng C."/>
            <person name="Zhao J."/>
            <person name="Yang S.-T."/>
            <person name="Wang J."/>
            <person name="Wang M."/>
        </authorList>
    </citation>
    <scope>NUCLEOTIDE SEQUENCE [LARGE SCALE GENOMIC DNA]</scope>
    <source>
        <strain evidence="6 8">ATCC 27076</strain>
    </source>
</reference>
<evidence type="ECO:0000259" key="4">
    <source>
        <dbReference type="PROSITE" id="PS51782"/>
    </source>
</evidence>
<dbReference type="GO" id="GO:0005975">
    <property type="term" value="P:carbohydrate metabolic process"/>
    <property type="evidence" value="ECO:0007669"/>
    <property type="project" value="InterPro"/>
</dbReference>
<name>A0AAC9RMD5_9CLOT</name>
<dbReference type="SUPFAM" id="SSF54106">
    <property type="entry name" value="LysM domain"/>
    <property type="match status" value="1"/>
</dbReference>
<dbReference type="AlphaFoldDB" id="A0AAC9RMD5"/>
<evidence type="ECO:0000313" key="7">
    <source>
        <dbReference type="EMBL" id="ARE88359.1"/>
    </source>
</evidence>
<dbReference type="KEGG" id="cfm:BJL90_18985"/>
<dbReference type="SUPFAM" id="SSF51445">
    <property type="entry name" value="(Trans)glycosidases"/>
    <property type="match status" value="1"/>
</dbReference>
<dbReference type="RefSeq" id="WP_070971851.1">
    <property type="nucleotide sequence ID" value="NZ_CP017603.1"/>
</dbReference>
<keyword evidence="1" id="KW-0378">Hydrolase</keyword>
<dbReference type="SMART" id="SM00257">
    <property type="entry name" value="LysM"/>
    <property type="match status" value="1"/>
</dbReference>
<dbReference type="GO" id="GO:0012505">
    <property type="term" value="C:endomembrane system"/>
    <property type="evidence" value="ECO:0007669"/>
    <property type="project" value="TreeGrafter"/>
</dbReference>
<sequence>MTIYRVQPGDTLAQIAQKFGVSVASIANINGLDVNEQLIIGMELVIPTDQVQQKPTIETLGYYDPAADPNRASLIDELGNYLTYLGVFEFPITETGEIIGTLDPEVLEAAERNEVAVLPVLTNLQEGNFDPNLARTVLSNTTLLDNLINNIISLLEQYDLIGIIIDFENLYPEDRYLFTNFIRLLSENLHSIDKILVLNLAAKWADWPERDWVGFFDYSSLGPLIDIAAIMTYEWGYREGPPQPTAPIPFVRRTLDYAIANNIPANKILMGMTLYGYDWELPHAPQILATTVTLPRVWDLARRYNAPIIFNDEVQQPFMTYRNNEDIIHEVWFENARSHYAKYQLIMEYGLRGVFYWIIHMPFPSTWYMVSNLFNIRKL</sequence>
<evidence type="ECO:0000313" key="6">
    <source>
        <dbReference type="EMBL" id="AOY77760.1"/>
    </source>
</evidence>
<dbReference type="CDD" id="cd02874">
    <property type="entry name" value="GH18_CFLE_spore_hydrolase"/>
    <property type="match status" value="1"/>
</dbReference>
<keyword evidence="3" id="KW-0472">Membrane</keyword>
<organism evidence="7 9">
    <name type="scientific">Clostridium formicaceticum</name>
    <dbReference type="NCBI Taxonomy" id="1497"/>
    <lineage>
        <taxon>Bacteria</taxon>
        <taxon>Bacillati</taxon>
        <taxon>Bacillota</taxon>
        <taxon>Clostridia</taxon>
        <taxon>Eubacteriales</taxon>
        <taxon>Clostridiaceae</taxon>
        <taxon>Clostridium</taxon>
    </lineage>
</organism>
<keyword evidence="8" id="KW-1185">Reference proteome</keyword>
<evidence type="ECO:0000256" key="3">
    <source>
        <dbReference type="SAM" id="Phobius"/>
    </source>
</evidence>